<dbReference type="EC" id="3.2.1.143" evidence="2"/>
<dbReference type="EMBL" id="HBGW01055995">
    <property type="protein sequence ID" value="CAD9594125.1"/>
    <property type="molecule type" value="Transcribed_RNA"/>
</dbReference>
<dbReference type="GO" id="GO:0005737">
    <property type="term" value="C:cytoplasm"/>
    <property type="evidence" value="ECO:0007669"/>
    <property type="project" value="TreeGrafter"/>
</dbReference>
<feature type="region of interest" description="Disordered" evidence="6">
    <location>
        <begin position="1"/>
        <end position="22"/>
    </location>
</feature>
<evidence type="ECO:0000256" key="3">
    <source>
        <dbReference type="ARBA" id="ARBA00022801"/>
    </source>
</evidence>
<gene>
    <name evidence="9" type="ORF">BRAN1462_LOCUS35556</name>
</gene>
<dbReference type="PANTHER" id="PTHR12837">
    <property type="entry name" value="POLY ADP-RIBOSE GLYCOHYDROLASE"/>
    <property type="match status" value="1"/>
</dbReference>
<evidence type="ECO:0000259" key="7">
    <source>
        <dbReference type="Pfam" id="PF05028"/>
    </source>
</evidence>
<dbReference type="InterPro" id="IPR007724">
    <property type="entry name" value="Poly_GlycHdrlase"/>
</dbReference>
<sequence length="494" mass="54255">MAVASIRTDIGSMRQRAAREPESADAHTVLVQALANSGRMCEAWGATLAGLAQCPGDAALLGWRDDLRRQVPQVTLPAGDRWSEAVAQLRIDLQREGEALDVSSAINRARSACGLEDLPRLEALEQALGPDASAWRSTFASMVDSAARLPELLPHGLPVLAQGRSDTLELTRAQIRALLAAGMLGVFPSQDWRDLAMPDFDFGHILVEELAKCACMLQYFRGTLAQEADLHGELVDFQRNLVLEDSPEATVSFWQNSAIKLAEVSILDEGGIEDAAGALQADFANEYIGGGVFFSGCVQEEIRFAVSPELLVACLLCEVMAPNEAVVIAGAQQFSRYAGYGHSFEYAGPWEDASALDGRRRRDVHVVAFDALMCVGDFQYQAEGMLRELVKAMAAFQGDQHDLPPRRRLATGNWGSGVFAGDPQLKFLLQWMACSVSGRDMDYFPFRDPRMCELRAAVLKWSGSTVGDVWKRILQVHATQPRKRDASKWKYHRP</sequence>
<dbReference type="GO" id="GO:1990966">
    <property type="term" value="P:ATP generation from poly-ADP-D-ribose"/>
    <property type="evidence" value="ECO:0007669"/>
    <property type="project" value="TreeGrafter"/>
</dbReference>
<dbReference type="InterPro" id="IPR048362">
    <property type="entry name" value="PARG_helical"/>
</dbReference>
<feature type="active site" evidence="4">
    <location>
        <position position="300"/>
    </location>
</feature>
<accession>A0A6U6P541</accession>
<evidence type="ECO:0000256" key="2">
    <source>
        <dbReference type="ARBA" id="ARBA00012255"/>
    </source>
</evidence>
<feature type="binding site" evidence="5">
    <location>
        <position position="299"/>
    </location>
    <ligand>
        <name>substrate</name>
    </ligand>
</feature>
<feature type="active site" evidence="4">
    <location>
        <position position="301"/>
    </location>
</feature>
<evidence type="ECO:0000256" key="6">
    <source>
        <dbReference type="SAM" id="MobiDB-lite"/>
    </source>
</evidence>
<proteinExistence type="inferred from homology"/>
<dbReference type="GO" id="GO:0009225">
    <property type="term" value="P:nucleotide-sugar metabolic process"/>
    <property type="evidence" value="ECO:0007669"/>
    <property type="project" value="TreeGrafter"/>
</dbReference>
<feature type="active site" evidence="4">
    <location>
        <position position="282"/>
    </location>
</feature>
<keyword evidence="3" id="KW-0378">Hydrolase</keyword>
<dbReference type="GO" id="GO:0004649">
    <property type="term" value="F:poly(ADP-ribose) glycohydrolase activity"/>
    <property type="evidence" value="ECO:0007669"/>
    <property type="project" value="UniProtKB-EC"/>
</dbReference>
<feature type="binding site" evidence="5">
    <location>
        <position position="340"/>
    </location>
    <ligand>
        <name>substrate</name>
    </ligand>
</feature>
<protein>
    <recommendedName>
        <fullName evidence="2">poly(ADP-ribose) glycohydrolase</fullName>
        <ecNumber evidence="2">3.2.1.143</ecNumber>
    </recommendedName>
</protein>
<dbReference type="PANTHER" id="PTHR12837:SF0">
    <property type="entry name" value="POLY(ADP-RIBOSE) GLYCOHYDROLASE"/>
    <property type="match status" value="1"/>
</dbReference>
<evidence type="ECO:0000313" key="9">
    <source>
        <dbReference type="EMBL" id="CAD9594125.1"/>
    </source>
</evidence>
<dbReference type="AlphaFoldDB" id="A0A6U6P541"/>
<organism evidence="9">
    <name type="scientific">Zooxanthella nutricula</name>
    <dbReference type="NCBI Taxonomy" id="1333877"/>
    <lineage>
        <taxon>Eukaryota</taxon>
        <taxon>Sar</taxon>
        <taxon>Alveolata</taxon>
        <taxon>Dinophyceae</taxon>
        <taxon>Peridiniales</taxon>
        <taxon>Peridiniales incertae sedis</taxon>
        <taxon>Zooxanthella</taxon>
    </lineage>
</organism>
<dbReference type="GO" id="GO:0005975">
    <property type="term" value="P:carbohydrate metabolic process"/>
    <property type="evidence" value="ECO:0007669"/>
    <property type="project" value="InterPro"/>
</dbReference>
<feature type="domain" description="PARG helical" evidence="8">
    <location>
        <begin position="137"/>
        <end position="239"/>
    </location>
</feature>
<reference evidence="9" key="1">
    <citation type="submission" date="2021-01" db="EMBL/GenBank/DDBJ databases">
        <authorList>
            <person name="Corre E."/>
            <person name="Pelletier E."/>
            <person name="Niang G."/>
            <person name="Scheremetjew M."/>
            <person name="Finn R."/>
            <person name="Kale V."/>
            <person name="Holt S."/>
            <person name="Cochrane G."/>
            <person name="Meng A."/>
            <person name="Brown T."/>
            <person name="Cohen L."/>
        </authorList>
    </citation>
    <scope>NUCLEOTIDE SEQUENCE</scope>
    <source>
        <strain evidence="9">RCC3387</strain>
    </source>
</reference>
<evidence type="ECO:0000259" key="8">
    <source>
        <dbReference type="Pfam" id="PF20811"/>
    </source>
</evidence>
<dbReference type="GO" id="GO:0006282">
    <property type="term" value="P:regulation of DNA repair"/>
    <property type="evidence" value="ECO:0007669"/>
    <property type="project" value="InterPro"/>
</dbReference>
<evidence type="ECO:0000256" key="4">
    <source>
        <dbReference type="PIRSR" id="PIRSR607724-1"/>
    </source>
</evidence>
<comment type="similarity">
    <text evidence="1">Belongs to the poly(ADP-ribose) glycohydrolase family.</text>
</comment>
<name>A0A6U6P541_9DINO</name>
<dbReference type="InterPro" id="IPR046372">
    <property type="entry name" value="PARG_cat_C"/>
</dbReference>
<dbReference type="Pfam" id="PF20811">
    <property type="entry name" value="PARG_cat_N"/>
    <property type="match status" value="1"/>
</dbReference>
<dbReference type="Pfam" id="PF05028">
    <property type="entry name" value="PARG_cat_C"/>
    <property type="match status" value="1"/>
</dbReference>
<feature type="binding site" evidence="5">
    <location>
        <position position="285"/>
    </location>
    <ligand>
        <name>substrate</name>
    </ligand>
</feature>
<feature type="domain" description="PARG catalytic Macro" evidence="7">
    <location>
        <begin position="253"/>
        <end position="451"/>
    </location>
</feature>
<evidence type="ECO:0000256" key="5">
    <source>
        <dbReference type="PIRSR" id="PIRSR607724-2"/>
    </source>
</evidence>
<evidence type="ECO:0000256" key="1">
    <source>
        <dbReference type="ARBA" id="ARBA00009545"/>
    </source>
</evidence>
<dbReference type="GO" id="GO:0005634">
    <property type="term" value="C:nucleus"/>
    <property type="evidence" value="ECO:0007669"/>
    <property type="project" value="TreeGrafter"/>
</dbReference>